<organism evidence="2 3">
    <name type="scientific">Sulfolobus tengchongensis</name>
    <dbReference type="NCBI Taxonomy" id="207809"/>
    <lineage>
        <taxon>Archaea</taxon>
        <taxon>Thermoproteota</taxon>
        <taxon>Thermoprotei</taxon>
        <taxon>Sulfolobales</taxon>
        <taxon>Sulfolobaceae</taxon>
        <taxon>Sulfolobus</taxon>
    </lineage>
</organism>
<dbReference type="Proteomes" id="UP001432202">
    <property type="component" value="Chromosome"/>
</dbReference>
<evidence type="ECO:0000313" key="2">
    <source>
        <dbReference type="EMBL" id="WWQ60899.1"/>
    </source>
</evidence>
<sequence>MDYGKIIGLVVFIIILIAEFYILSNGHFQDITEVLNQASTQIYTNIGNLFSAQPKILISITRNNELLITINNTLYFPITVVNVTGKYTYLQRETTVYPHEIKNISVIITNFAMFIKDVEAHSYNLTLTLRIYNTTFSQSEVI</sequence>
<keyword evidence="1" id="KW-1133">Transmembrane helix</keyword>
<evidence type="ECO:0000313" key="3">
    <source>
        <dbReference type="Proteomes" id="UP001432202"/>
    </source>
</evidence>
<dbReference type="RefSeq" id="WP_338602393.1">
    <property type="nucleotide sequence ID" value="NZ_CP146016.1"/>
</dbReference>
<keyword evidence="1" id="KW-0472">Membrane</keyword>
<name>A0AAX4L187_9CREN</name>
<gene>
    <name evidence="2" type="ORF">V6M85_02125</name>
</gene>
<keyword evidence="1" id="KW-0812">Transmembrane</keyword>
<accession>A0AAX4L187</accession>
<reference evidence="2 3" key="1">
    <citation type="submission" date="2024-02" db="EMBL/GenBank/DDBJ databases">
        <title>STSV induces naive adaptation in Sulfolobus.</title>
        <authorList>
            <person name="Xiang X."/>
            <person name="Song M."/>
        </authorList>
    </citation>
    <scope>NUCLEOTIDE SEQUENCE [LARGE SCALE GENOMIC DNA]</scope>
    <source>
        <strain evidence="2 3">RT2</strain>
    </source>
</reference>
<dbReference type="AlphaFoldDB" id="A0AAX4L187"/>
<protein>
    <recommendedName>
        <fullName evidence="4">Class III signal peptide-containing protein</fullName>
    </recommendedName>
</protein>
<dbReference type="EMBL" id="CP146016">
    <property type="protein sequence ID" value="WWQ60899.1"/>
    <property type="molecule type" value="Genomic_DNA"/>
</dbReference>
<dbReference type="GeneID" id="89335528"/>
<feature type="transmembrane region" description="Helical" evidence="1">
    <location>
        <begin position="6"/>
        <end position="23"/>
    </location>
</feature>
<evidence type="ECO:0008006" key="4">
    <source>
        <dbReference type="Google" id="ProtNLM"/>
    </source>
</evidence>
<keyword evidence="3" id="KW-1185">Reference proteome</keyword>
<evidence type="ECO:0000256" key="1">
    <source>
        <dbReference type="SAM" id="Phobius"/>
    </source>
</evidence>
<proteinExistence type="predicted"/>